<keyword evidence="2" id="KW-1185">Reference proteome</keyword>
<dbReference type="GO" id="GO:0016791">
    <property type="term" value="F:phosphatase activity"/>
    <property type="evidence" value="ECO:0007669"/>
    <property type="project" value="TreeGrafter"/>
</dbReference>
<dbReference type="PANTHER" id="PTHR31126">
    <property type="entry name" value="TYROSINE-PROTEIN PHOSPHATASE"/>
    <property type="match status" value="1"/>
</dbReference>
<dbReference type="EMBL" id="JAMSHJ010000003">
    <property type="protein sequence ID" value="KAI5427897.1"/>
    <property type="molecule type" value="Genomic_DNA"/>
</dbReference>
<dbReference type="InterPro" id="IPR016130">
    <property type="entry name" value="Tyr_Pase_AS"/>
</dbReference>
<dbReference type="Proteomes" id="UP001058974">
    <property type="component" value="Chromosome 3"/>
</dbReference>
<reference evidence="1 2" key="1">
    <citation type="journal article" date="2022" name="Nat. Genet.">
        <title>Improved pea reference genome and pan-genome highlight genomic features and evolutionary characteristics.</title>
        <authorList>
            <person name="Yang T."/>
            <person name="Liu R."/>
            <person name="Luo Y."/>
            <person name="Hu S."/>
            <person name="Wang D."/>
            <person name="Wang C."/>
            <person name="Pandey M.K."/>
            <person name="Ge S."/>
            <person name="Xu Q."/>
            <person name="Li N."/>
            <person name="Li G."/>
            <person name="Huang Y."/>
            <person name="Saxena R.K."/>
            <person name="Ji Y."/>
            <person name="Li M."/>
            <person name="Yan X."/>
            <person name="He Y."/>
            <person name="Liu Y."/>
            <person name="Wang X."/>
            <person name="Xiang C."/>
            <person name="Varshney R.K."/>
            <person name="Ding H."/>
            <person name="Gao S."/>
            <person name="Zong X."/>
        </authorList>
    </citation>
    <scope>NUCLEOTIDE SEQUENCE [LARGE SCALE GENOMIC DNA]</scope>
    <source>
        <strain evidence="1 2">cv. Zhongwan 6</strain>
    </source>
</reference>
<dbReference type="Pfam" id="PF03162">
    <property type="entry name" value="Y_phosphatase2"/>
    <property type="match status" value="1"/>
</dbReference>
<dbReference type="Gene3D" id="3.90.190.10">
    <property type="entry name" value="Protein tyrosine phosphatase superfamily"/>
    <property type="match status" value="1"/>
</dbReference>
<sequence length="179" mass="20539">MRPRSGRITKREVRNPIRRYARRLAIPRNNNGEQPSNSTRTSTIATMLTEPIPSSAIITAEVSLPILSDSIMEALKILLDVRNHPVLIHCKRGKHRTGCVVGCFRKMQNWCLSSVFEEYQCSAGAKSRTTDLTFIEMFDIINLRQCLYSIIYQYQGASKKRRLMYQGETTQKPPRLTSF</sequence>
<dbReference type="AlphaFoldDB" id="A0A9D5AXH7"/>
<gene>
    <name evidence="1" type="ORF">KIW84_033068</name>
</gene>
<dbReference type="Gramene" id="Psat03G0306800-T1">
    <property type="protein sequence ID" value="KAI5427897.1"/>
    <property type="gene ID" value="KIW84_033068"/>
</dbReference>
<accession>A0A9D5AXH7</accession>
<dbReference type="SUPFAM" id="SSF52799">
    <property type="entry name" value="(Phosphotyrosine protein) phosphatases II"/>
    <property type="match status" value="1"/>
</dbReference>
<proteinExistence type="predicted"/>
<comment type="caution">
    <text evidence="1">The sequence shown here is derived from an EMBL/GenBank/DDBJ whole genome shotgun (WGS) entry which is preliminary data.</text>
</comment>
<dbReference type="InterPro" id="IPR004861">
    <property type="entry name" value="Siw14-like"/>
</dbReference>
<dbReference type="PROSITE" id="PS00383">
    <property type="entry name" value="TYR_PHOSPHATASE_1"/>
    <property type="match status" value="1"/>
</dbReference>
<organism evidence="1 2">
    <name type="scientific">Pisum sativum</name>
    <name type="common">Garden pea</name>
    <name type="synonym">Lathyrus oleraceus</name>
    <dbReference type="NCBI Taxonomy" id="3888"/>
    <lineage>
        <taxon>Eukaryota</taxon>
        <taxon>Viridiplantae</taxon>
        <taxon>Streptophyta</taxon>
        <taxon>Embryophyta</taxon>
        <taxon>Tracheophyta</taxon>
        <taxon>Spermatophyta</taxon>
        <taxon>Magnoliopsida</taxon>
        <taxon>eudicotyledons</taxon>
        <taxon>Gunneridae</taxon>
        <taxon>Pentapetalae</taxon>
        <taxon>rosids</taxon>
        <taxon>fabids</taxon>
        <taxon>Fabales</taxon>
        <taxon>Fabaceae</taxon>
        <taxon>Papilionoideae</taxon>
        <taxon>50 kb inversion clade</taxon>
        <taxon>NPAAA clade</taxon>
        <taxon>Hologalegina</taxon>
        <taxon>IRL clade</taxon>
        <taxon>Fabeae</taxon>
        <taxon>Lathyrus</taxon>
    </lineage>
</organism>
<name>A0A9D5AXH7_PEA</name>
<dbReference type="GO" id="GO:0052845">
    <property type="term" value="F:inositol-5-diphosphate-1,2,3,4,6-pentakisphosphate diphosphatase activity"/>
    <property type="evidence" value="ECO:0007669"/>
    <property type="project" value="UniProtKB-ARBA"/>
</dbReference>
<dbReference type="PANTHER" id="PTHR31126:SF46">
    <property type="entry name" value="TYROSINE-PROTEIN PHOSPHATASE DSP5"/>
    <property type="match status" value="1"/>
</dbReference>
<evidence type="ECO:0000313" key="1">
    <source>
        <dbReference type="EMBL" id="KAI5427897.1"/>
    </source>
</evidence>
<evidence type="ECO:0000313" key="2">
    <source>
        <dbReference type="Proteomes" id="UP001058974"/>
    </source>
</evidence>
<protein>
    <submittedName>
        <fullName evidence="1">Tyrosine-protein phosphatase dsp3</fullName>
    </submittedName>
</protein>
<dbReference type="InterPro" id="IPR029021">
    <property type="entry name" value="Prot-tyrosine_phosphatase-like"/>
</dbReference>
<dbReference type="GO" id="GO:0005737">
    <property type="term" value="C:cytoplasm"/>
    <property type="evidence" value="ECO:0007669"/>
    <property type="project" value="TreeGrafter"/>
</dbReference>
<dbReference type="GO" id="GO:0052847">
    <property type="term" value="F:inositol-1,5-bisdiphosphate-2,3,4,6-tetrakisphosphate 5-diphosphatase activity"/>
    <property type="evidence" value="ECO:0007669"/>
    <property type="project" value="UniProtKB-ARBA"/>
</dbReference>